<evidence type="ECO:0000259" key="12">
    <source>
        <dbReference type="Pfam" id="PF12166"/>
    </source>
</evidence>
<dbReference type="GO" id="GO:0008381">
    <property type="term" value="F:mechanosensitive monoatomic ion channel activity"/>
    <property type="evidence" value="ECO:0007669"/>
    <property type="project" value="InterPro"/>
</dbReference>
<feature type="domain" description="Piezo non-specific cation channel cap" evidence="12">
    <location>
        <begin position="2148"/>
        <end position="2458"/>
    </location>
</feature>
<comment type="caution">
    <text evidence="10">Lacks conserved residue(s) required for the propagation of feature annotation.</text>
</comment>
<feature type="transmembrane region" description="Helical" evidence="10">
    <location>
        <begin position="1177"/>
        <end position="1198"/>
    </location>
</feature>
<dbReference type="InterPro" id="IPR031334">
    <property type="entry name" value="Piezo_cap_dom"/>
</dbReference>
<feature type="transmembrane region" description="Helical" evidence="10">
    <location>
        <begin position="1988"/>
        <end position="2010"/>
    </location>
</feature>
<feature type="transmembrane region" description="Helical" evidence="10">
    <location>
        <begin position="1664"/>
        <end position="1682"/>
    </location>
</feature>
<feature type="transmembrane region" description="Helical" evidence="10">
    <location>
        <begin position="1853"/>
        <end position="1874"/>
    </location>
</feature>
<keyword evidence="6 10" id="KW-1133">Transmembrane helix</keyword>
<feature type="compositionally biased region" description="Gly residues" evidence="11">
    <location>
        <begin position="1431"/>
        <end position="1463"/>
    </location>
</feature>
<feature type="transmembrane region" description="Helical" evidence="10">
    <location>
        <begin position="928"/>
        <end position="948"/>
    </location>
</feature>
<feature type="transmembrane region" description="Helical" evidence="10">
    <location>
        <begin position="219"/>
        <end position="237"/>
    </location>
</feature>
<feature type="transmembrane region" description="Helical" evidence="10">
    <location>
        <begin position="2067"/>
        <end position="2091"/>
    </location>
</feature>
<evidence type="ECO:0000259" key="13">
    <source>
        <dbReference type="Pfam" id="PF15917"/>
    </source>
</evidence>
<feature type="domain" description="Piezo TM1-24" evidence="15">
    <location>
        <begin position="161"/>
        <end position="726"/>
    </location>
</feature>
<feature type="transmembrane region" description="Helical" evidence="10">
    <location>
        <begin position="1013"/>
        <end position="1030"/>
    </location>
</feature>
<evidence type="ECO:0000256" key="10">
    <source>
        <dbReference type="RuleBase" id="RU362023"/>
    </source>
</evidence>
<feature type="transmembrane region" description="Helical" evidence="10">
    <location>
        <begin position="1894"/>
        <end position="1912"/>
    </location>
</feature>
<feature type="transmembrane region" description="Helical" evidence="10">
    <location>
        <begin position="1099"/>
        <end position="1118"/>
    </location>
</feature>
<evidence type="ECO:0000256" key="3">
    <source>
        <dbReference type="ARBA" id="ARBA00022448"/>
    </source>
</evidence>
<feature type="region of interest" description="Disordered" evidence="11">
    <location>
        <begin position="1424"/>
        <end position="1475"/>
    </location>
</feature>
<dbReference type="GO" id="GO:0071260">
    <property type="term" value="P:cellular response to mechanical stimulus"/>
    <property type="evidence" value="ECO:0007669"/>
    <property type="project" value="TreeGrafter"/>
</dbReference>
<protein>
    <recommendedName>
        <fullName evidence="10">Piezo-type mechanosensitive ion channel component</fullName>
    </recommendedName>
</protein>
<feature type="region of interest" description="Disordered" evidence="11">
    <location>
        <begin position="728"/>
        <end position="755"/>
    </location>
</feature>
<dbReference type="GO" id="GO:0005261">
    <property type="term" value="F:monoatomic cation channel activity"/>
    <property type="evidence" value="ECO:0007669"/>
    <property type="project" value="TreeGrafter"/>
</dbReference>
<dbReference type="Pfam" id="PF15917">
    <property type="entry name" value="Piezo_TM25-28"/>
    <property type="match status" value="1"/>
</dbReference>
<feature type="transmembrane region" description="Helical" evidence="10">
    <location>
        <begin position="625"/>
        <end position="642"/>
    </location>
</feature>
<keyword evidence="4" id="KW-1003">Cell membrane</keyword>
<dbReference type="InterPro" id="IPR027272">
    <property type="entry name" value="Piezo"/>
</dbReference>
<evidence type="ECO:0000313" key="17">
    <source>
        <dbReference type="EMBL" id="AQX17755.1"/>
    </source>
</evidence>
<keyword evidence="5 10" id="KW-0812">Transmembrane</keyword>
<evidence type="ECO:0000259" key="14">
    <source>
        <dbReference type="Pfam" id="PF23188"/>
    </source>
</evidence>
<name>A0A1S6WN63_9METZ</name>
<dbReference type="GO" id="GO:0050982">
    <property type="term" value="P:detection of mechanical stimulus"/>
    <property type="evidence" value="ECO:0007669"/>
    <property type="project" value="TreeGrafter"/>
</dbReference>
<feature type="transmembrane region" description="Helical" evidence="10">
    <location>
        <begin position="523"/>
        <end position="541"/>
    </location>
</feature>
<feature type="region of interest" description="Disordered" evidence="11">
    <location>
        <begin position="1493"/>
        <end position="1524"/>
    </location>
</feature>
<dbReference type="PANTHER" id="PTHR13167:SF25">
    <property type="entry name" value="PIEZO-TYPE MECHANOSENSITIVE ION CHANNEL COMPONENT"/>
    <property type="match status" value="1"/>
</dbReference>
<evidence type="ECO:0000259" key="15">
    <source>
        <dbReference type="Pfam" id="PF24871"/>
    </source>
</evidence>
<dbReference type="InterPro" id="IPR056768">
    <property type="entry name" value="THU_Piezo"/>
</dbReference>
<feature type="transmembrane region" description="Helical" evidence="10">
    <location>
        <begin position="2375"/>
        <end position="2395"/>
    </location>
</feature>
<evidence type="ECO:0000256" key="1">
    <source>
        <dbReference type="ARBA" id="ARBA00004651"/>
    </source>
</evidence>
<feature type="transmembrane region" description="Helical" evidence="10">
    <location>
        <begin position="63"/>
        <end position="85"/>
    </location>
</feature>
<feature type="transmembrane region" description="Helical" evidence="10">
    <location>
        <begin position="169"/>
        <end position="186"/>
    </location>
</feature>
<keyword evidence="3" id="KW-0813">Transport</keyword>
<dbReference type="GO" id="GO:0042391">
    <property type="term" value="P:regulation of membrane potential"/>
    <property type="evidence" value="ECO:0007669"/>
    <property type="project" value="TreeGrafter"/>
</dbReference>
<evidence type="ECO:0000259" key="16">
    <source>
        <dbReference type="Pfam" id="PF24874"/>
    </source>
</evidence>
<dbReference type="InterPro" id="IPR031805">
    <property type="entry name" value="Piezo_TM25-28"/>
</dbReference>
<evidence type="ECO:0000256" key="9">
    <source>
        <dbReference type="ARBA" id="ARBA00023303"/>
    </source>
</evidence>
<feature type="transmembrane region" description="Helical" evidence="10">
    <location>
        <begin position="988"/>
        <end position="1007"/>
    </location>
</feature>
<feature type="transmembrane region" description="Helical" evidence="10">
    <location>
        <begin position="478"/>
        <end position="495"/>
    </location>
</feature>
<feature type="transmembrane region" description="Helical" evidence="10">
    <location>
        <begin position="20"/>
        <end position="43"/>
    </location>
</feature>
<dbReference type="Pfam" id="PF24871">
    <property type="entry name" value="Piezo_TM1-24"/>
    <property type="match status" value="2"/>
</dbReference>
<feature type="region of interest" description="Disordered" evidence="11">
    <location>
        <begin position="1786"/>
        <end position="1811"/>
    </location>
</feature>
<keyword evidence="8 10" id="KW-0472">Membrane</keyword>
<feature type="transmembrane region" description="Helical" evidence="10">
    <location>
        <begin position="1210"/>
        <end position="1236"/>
    </location>
</feature>
<feature type="transmembrane region" description="Helical" evidence="10">
    <location>
        <begin position="1153"/>
        <end position="1171"/>
    </location>
</feature>
<dbReference type="Pfam" id="PF24874">
    <property type="entry name" value="Piezo_THU9_anchor"/>
    <property type="match status" value="1"/>
</dbReference>
<sequence length="2466" mass="281516">MSYDTLELVCYVSYRLFLPAVLAVAACIRISIVSLVWLMFFLVVPCLPKFSFRNWLTHKSLRVYIILLLIISTLACCGHVVFWALQLSHKLDFSATTLCNSTNILLMNIGYESLSADVVPNVLDRVRLIMPDFVVFVVAVVTTILCFNSPAASPDHVGKGVTMTRFWRTIEPFVTSLCLFLAGAAAPSLVSGVYFFTFMIVSTLWAVGIKFGKLPHVKLFLLVLCGVQIVTLYIYQFKEVHTHLPPDSLTARLLGYVQYYTRTCKVEGSTITANPLHLQFTDKLQIGDYAFIVCLTALYFSLGLSARYMAKGSAARVGLKALKENTRRSIKRMVSVSQHGERGVDITGAEEPGRSSDTSENTRSGDEMVLLSTESRPNNTYNTINVDGTLEDAAAIRGSIRSRQSSFASSYHPEDEGTFYLIIRFVSNLLIDQVYLITLAILMLWSITYISWMEFVLLVLVCFLCICPKAKEASYSVAYPLVGYGTILVTIQYIYGLNLTSEELVEKIDIGLFRDDKWRGKPVFIKALFLTVFWLHLRAFLHTQSNMADGVGSSGLRRNRYTNKVELTRTQRIASKLDASAPFITARKTIFMLYKTVRHAILTYWPVVCYVTLTTASLHSPGINIMRIIYLLFFVVFMFCYVTAKRPLELRILWLWYLLITYSMICVILMYTYQFDQIRKLYTDDKDIIHDIGLTYTKSPSQLFTQLLVPILVLLSVTIQLRVFRTPPEDEEEEEANMMTQPSPEPEPEPEEMKRTRLKSQTYMTNLANNVTDVMKEFWTDSKTFAARAFHISLAIMEMHSPKFVSLAIFYVCVWRVSVINVVLLLVTVVTLPWPLVQYKLTIPIFCWVSWEIFSQLTYQLNMIQKNIFEVYMQKLTTIQCNDLHDPPLISFQCGYKDRSDIEWLGYHNMKNKTDGGSALLHLDNNPWYLVWGYLLVLVLLVIQRLLVHYMKGTRSPHVYILRQGIFPDFIFPNITRESGENKIPLQLMYLCNNFFVLFGKEIVYIAHVVVAAVRYDLYGFIYIISLGIWKNISSRNKSKYCMGYIILINVLIAVQYFLLIGLPPGLCLEYPWCGLQTNKLSLLVWLYLPTTPSTTNQYFIFADFILLLCLTRLWHVFQLQKIDDTLAGALDLSPGPDYANPSNKSTLNTIKLFIFTYLWWVTAAVLFLNAVMTISIFSAGFLIATFTLLWYGSSLLTKTTEYLLRKWELIIIYAYFVVLLKILLQLPSCVTFQFFEKSDSWSKLLCPIADVFKLICLQVRPPGHDDQPFKNCNWEANRSTGLVMDAITFAMVLIQIRVFKSPYFKHARHYLTVLIETSATGAMIMKNRVNKRTKMNTDAEERRLAHIKQHVAKLKDEHNSTGDFDFGTKELVQEAKLYWTERERREAEADRKRSLMYLTQEDLDQEILSDTEAEDSEVVLEVDETTDTASGGGDPDAGGAVEGDGGGDPVAGGAVEGDGGGDPDQYLSPEDNLRRRRTGQYLTLEGVQSEPLVGGGYLKGEGSEIGSEARDTPSWTPKPAKAEKPTEEMIVDVLEFSHQSFVSFIEFTIAWLDDKSGDYRYTSTVIFKERYNARINGHTSPPLIRNDDSEILDEVPPSSPPSEPMVLRLTTAIYYFCLARTELLCFLFMLLNHAVNASLISAFYPLIAFLWGMVAFPRPSGIFWYIVIIYCKTSIVIKYIFQFSSIKWNEAIGEQQRSNPMWMPNLLGLTKTDQLFLDTVWDLLVLMSVFFHKSCLETAGIWSLWYDTFDDLADTEIERIVTLPSSNAAKKLFYLLIPSPKTDEEELSEAAENGETKETSLIETADEDFESGDSDPALLLETVDFTMLAKLNFVMFWTLLIDKTKKDMPKDLYLPMLLSSLLALAVTVLGWSAFGKVEEQNKLDVSELLSTNYIPSVFLIILLVQFMMMIIDRVIYLKKSMIAKYIYQVFVVLAVHSYLFIFQPWFTRESFRSMAAWIAWYIFFCCYFTLSAFQIQSGYPRLSTDSIILRTYGWVTYVIYLGYLAVPFLWELEVLLNWVCTETTLTLDYWVKLSDIKAYLFKLKCWQVTYESAYYLGEKQPAYMKYGIGGLLVLLLILIIWFPLLFMSVITTNSIPNPPTGFSCSLSVGGLEPMVSMKFTQIPSLSEDSLNDLKADVRRGGGNDTLNMKLNNYTEFVNRFKAADIARLDVYSDSMTLWEISPAAVNFLTTVLDETNEKLGFNLTMRFEWTILREPESTTAQKIVSGVSEIAVLNEGDAELNFGNPYVNRKALLNVVKNCNTSTKLNVSGLIPTFLWARESEVTHVDLYPNPVGSVDPRNNKNVDLSLQHYADPDKVIQGRNCPIWDGYYWSINQNSKFVPNNTFYNPVPMGDNPNKVQFYIFSDRIVSSQYQLIASYGIIGLYISVVLVIFKFVRLTLADSHTRIIFQEMPCPDLIMSLVSSTEMVRAQGEFVLEQVLYRKLLLLYRSPETLIVWTGRHRHLKEE</sequence>
<feature type="domain" description="Piezo transmembrane helical unit" evidence="14">
    <location>
        <begin position="1620"/>
        <end position="1743"/>
    </location>
</feature>
<feature type="transmembrane region" description="Helical" evidence="10">
    <location>
        <begin position="192"/>
        <end position="212"/>
    </location>
</feature>
<feature type="domain" description="Piezo TM1-24" evidence="15">
    <location>
        <begin position="29"/>
        <end position="149"/>
    </location>
</feature>
<accession>A0A1S6WN63</accession>
<evidence type="ECO:0000256" key="2">
    <source>
        <dbReference type="ARBA" id="ARBA00007821"/>
    </source>
</evidence>
<feature type="transmembrane region" description="Helical" evidence="10">
    <location>
        <begin position="449"/>
        <end position="466"/>
    </location>
</feature>
<feature type="region of interest" description="Disordered" evidence="11">
    <location>
        <begin position="338"/>
        <end position="366"/>
    </location>
</feature>
<evidence type="ECO:0000256" key="7">
    <source>
        <dbReference type="ARBA" id="ARBA00023065"/>
    </source>
</evidence>
<dbReference type="InterPro" id="IPR056770">
    <property type="entry name" value="Piezo_THU9_anchor"/>
</dbReference>
<reference evidence="17" key="1">
    <citation type="submission" date="2016-09" db="EMBL/GenBank/DDBJ databases">
        <title>Transcriptomic survey across the phylum Ctenophora.</title>
        <authorList>
            <person name="Francis W.R."/>
            <person name="Haddock S.H.D."/>
        </authorList>
    </citation>
    <scope>NUCLEOTIDE SEQUENCE</scope>
    <source>
        <strain evidence="17">V3710D1</strain>
    </source>
</reference>
<feature type="transmembrane region" description="Helical" evidence="10">
    <location>
        <begin position="703"/>
        <end position="724"/>
    </location>
</feature>
<feature type="transmembrane region" description="Helical" evidence="10">
    <location>
        <begin position="601"/>
        <end position="619"/>
    </location>
</feature>
<comment type="subcellular location">
    <subcellularLocation>
        <location evidence="1">Cell membrane</location>
        <topology evidence="1">Multi-pass membrane protein</topology>
    </subcellularLocation>
    <subcellularLocation>
        <location evidence="10">Membrane</location>
        <topology evidence="10">Multi-pass membrane protein</topology>
    </subcellularLocation>
</comment>
<feature type="transmembrane region" description="Helical" evidence="10">
    <location>
        <begin position="1924"/>
        <end position="1943"/>
    </location>
</feature>
<feature type="transmembrane region" description="Helical" evidence="10">
    <location>
        <begin position="1955"/>
        <end position="1976"/>
    </location>
</feature>
<evidence type="ECO:0000256" key="11">
    <source>
        <dbReference type="SAM" id="MobiDB-lite"/>
    </source>
</evidence>
<feature type="transmembrane region" description="Helical" evidence="10">
    <location>
        <begin position="289"/>
        <end position="310"/>
    </location>
</feature>
<feature type="transmembrane region" description="Helical" evidence="10">
    <location>
        <begin position="654"/>
        <end position="673"/>
    </location>
</feature>
<evidence type="ECO:0000256" key="4">
    <source>
        <dbReference type="ARBA" id="ARBA00022475"/>
    </source>
</evidence>
<dbReference type="GO" id="GO:0005886">
    <property type="term" value="C:plasma membrane"/>
    <property type="evidence" value="ECO:0007669"/>
    <property type="project" value="UniProtKB-SubCell"/>
</dbReference>
<evidence type="ECO:0000256" key="8">
    <source>
        <dbReference type="ARBA" id="ARBA00023136"/>
    </source>
</evidence>
<keyword evidence="9 10" id="KW-0407">Ion channel</keyword>
<feature type="transmembrane region" description="Helical" evidence="10">
    <location>
        <begin position="1638"/>
        <end position="1657"/>
    </location>
</feature>
<feature type="transmembrane region" description="Helical" evidence="10">
    <location>
        <begin position="128"/>
        <end position="148"/>
    </location>
</feature>
<dbReference type="PANTHER" id="PTHR13167">
    <property type="entry name" value="PIEZO-TYPE MECHANOSENSITIVE ION CHANNEL COMPONENT"/>
    <property type="match status" value="1"/>
</dbReference>
<keyword evidence="7" id="KW-0406">Ion transport</keyword>
<feature type="transmembrane region" description="Helical" evidence="10">
    <location>
        <begin position="1613"/>
        <end position="1632"/>
    </location>
</feature>
<evidence type="ECO:0000256" key="5">
    <source>
        <dbReference type="ARBA" id="ARBA00022692"/>
    </source>
</evidence>
<feature type="transmembrane region" description="Helical" evidence="10">
    <location>
        <begin position="419"/>
        <end position="443"/>
    </location>
</feature>
<feature type="domain" description="Piezo TM25-28" evidence="13">
    <location>
        <begin position="1145"/>
        <end position="1380"/>
    </location>
</feature>
<proteinExistence type="evidence at transcript level"/>
<evidence type="ECO:0000256" key="6">
    <source>
        <dbReference type="ARBA" id="ARBA00022989"/>
    </source>
</evidence>
<organism evidence="17">
    <name type="scientific">Bolinopsis infundibulum</name>
    <dbReference type="NCBI Taxonomy" id="140455"/>
    <lineage>
        <taxon>Eukaryota</taxon>
        <taxon>Metazoa</taxon>
        <taxon>Ctenophora</taxon>
        <taxon>Tentaculata</taxon>
        <taxon>Lobata</taxon>
        <taxon>Bolinopsidae</taxon>
        <taxon>Bolinopsis</taxon>
    </lineage>
</organism>
<dbReference type="Pfam" id="PF23188">
    <property type="entry name" value="THU_Piezo1"/>
    <property type="match status" value="1"/>
</dbReference>
<dbReference type="InterPro" id="IPR056769">
    <property type="entry name" value="Piezo_TM1-24"/>
</dbReference>
<dbReference type="EMBL" id="KX853886">
    <property type="protein sequence ID" value="AQX17755.1"/>
    <property type="molecule type" value="mRNA"/>
</dbReference>
<feature type="domain" description="Piezo THU9 and anchor" evidence="16">
    <location>
        <begin position="1851"/>
        <end position="2089"/>
    </location>
</feature>
<feature type="transmembrane region" description="Helical" evidence="10">
    <location>
        <begin position="1042"/>
        <end position="1063"/>
    </location>
</feature>
<comment type="similarity">
    <text evidence="2 10">Belongs to the PIEZO (TC 1.A.75) family.</text>
</comment>
<dbReference type="Pfam" id="PF12166">
    <property type="entry name" value="Piezo_cap"/>
    <property type="match status" value="1"/>
</dbReference>
<feature type="transmembrane region" description="Helical" evidence="10">
    <location>
        <begin position="804"/>
        <end position="832"/>
    </location>
</feature>